<feature type="domain" description="VOC" evidence="1">
    <location>
        <begin position="4"/>
        <end position="125"/>
    </location>
</feature>
<dbReference type="SUPFAM" id="SSF54593">
    <property type="entry name" value="Glyoxalase/Bleomycin resistance protein/Dihydroxybiphenyl dioxygenase"/>
    <property type="match status" value="1"/>
</dbReference>
<dbReference type="Gene3D" id="3.10.180.10">
    <property type="entry name" value="2,3-Dihydroxybiphenyl 1,2-Dioxygenase, domain 1"/>
    <property type="match status" value="1"/>
</dbReference>
<evidence type="ECO:0000313" key="3">
    <source>
        <dbReference type="Proteomes" id="UP000181956"/>
    </source>
</evidence>
<proteinExistence type="predicted"/>
<keyword evidence="3" id="KW-1185">Reference proteome</keyword>
<dbReference type="STRING" id="412690.SAMN04489834_0462"/>
<dbReference type="PANTHER" id="PTHR36437:SF2">
    <property type="entry name" value="GLYOXALASE_BLEOMYCIN RESISTANCE PROTEIN_DIOXYGENASE"/>
    <property type="match status" value="1"/>
</dbReference>
<dbReference type="AlphaFoldDB" id="A0A1H1MTL6"/>
<dbReference type="RefSeq" id="WP_083362604.1">
    <property type="nucleotide sequence ID" value="NZ_LT629742.1"/>
</dbReference>
<dbReference type="OrthoDB" id="197463at2"/>
<dbReference type="EMBL" id="LT629742">
    <property type="protein sequence ID" value="SDR89269.1"/>
    <property type="molecule type" value="Genomic_DNA"/>
</dbReference>
<dbReference type="InterPro" id="IPR029068">
    <property type="entry name" value="Glyas_Bleomycin-R_OHBP_Dase"/>
</dbReference>
<dbReference type="PANTHER" id="PTHR36437">
    <property type="entry name" value="GLYOXALASE/BLEOMYCIN RESISTANCE PROTEIN/DIOXYGENASE"/>
    <property type="match status" value="1"/>
</dbReference>
<dbReference type="Pfam" id="PF00903">
    <property type="entry name" value="Glyoxalase"/>
    <property type="match status" value="1"/>
</dbReference>
<evidence type="ECO:0000259" key="1">
    <source>
        <dbReference type="PROSITE" id="PS51819"/>
    </source>
</evidence>
<dbReference type="Proteomes" id="UP000181956">
    <property type="component" value="Chromosome I"/>
</dbReference>
<evidence type="ECO:0000313" key="2">
    <source>
        <dbReference type="EMBL" id="SDR89269.1"/>
    </source>
</evidence>
<protein>
    <submittedName>
        <fullName evidence="2">Uncharacterized conserved protein PhnB, glyoxalase superfamily</fullName>
    </submittedName>
</protein>
<gene>
    <name evidence="2" type="ORF">SAMN04489834_0462</name>
</gene>
<sequence>MGTHWGRTVVLVRDYDEAIAFYRDGFGFEVLFDEPGEGGFRLLHLGTGGETGLWLMRVLPGDEHLVGAQTGGHPLGVLYVDDRDAALSRLASIGTLPAQPPGADADSRWAHVKDLYGNEIVLVEMLEPSA</sequence>
<reference evidence="3" key="1">
    <citation type="submission" date="2016-10" db="EMBL/GenBank/DDBJ databases">
        <authorList>
            <person name="Varghese N."/>
            <person name="Submissions S."/>
        </authorList>
    </citation>
    <scope>NUCLEOTIDE SEQUENCE [LARGE SCALE GENOMIC DNA]</scope>
    <source>
        <strain evidence="3">DSM 21772</strain>
    </source>
</reference>
<name>A0A1H1MTL6_9MICO</name>
<dbReference type="InterPro" id="IPR004360">
    <property type="entry name" value="Glyas_Fos-R_dOase_dom"/>
</dbReference>
<accession>A0A1H1MTL6</accession>
<dbReference type="PROSITE" id="PS51819">
    <property type="entry name" value="VOC"/>
    <property type="match status" value="1"/>
</dbReference>
<dbReference type="InterPro" id="IPR037523">
    <property type="entry name" value="VOC_core"/>
</dbReference>
<organism evidence="2 3">
    <name type="scientific">Microterricola viridarii</name>
    <dbReference type="NCBI Taxonomy" id="412690"/>
    <lineage>
        <taxon>Bacteria</taxon>
        <taxon>Bacillati</taxon>
        <taxon>Actinomycetota</taxon>
        <taxon>Actinomycetes</taxon>
        <taxon>Micrococcales</taxon>
        <taxon>Microbacteriaceae</taxon>
        <taxon>Microterricola</taxon>
    </lineage>
</organism>